<accession>A0A1B1CHR4</accession>
<evidence type="ECO:0000259" key="1">
    <source>
        <dbReference type="Pfam" id="PF13737"/>
    </source>
</evidence>
<dbReference type="NCBIfam" id="NF033579">
    <property type="entry name" value="transpos_IS5_2"/>
    <property type="match status" value="1"/>
</dbReference>
<dbReference type="InterPro" id="IPR053520">
    <property type="entry name" value="Transposase_Tn903"/>
</dbReference>
<protein>
    <submittedName>
        <fullName evidence="2">Transposase</fullName>
    </submittedName>
</protein>
<dbReference type="Pfam" id="PF13737">
    <property type="entry name" value="DDE_Tnp_1_5"/>
    <property type="match status" value="1"/>
</dbReference>
<organism evidence="2 3">
    <name type="scientific">Rhizobium leguminosarum</name>
    <dbReference type="NCBI Taxonomy" id="384"/>
    <lineage>
        <taxon>Bacteria</taxon>
        <taxon>Pseudomonadati</taxon>
        <taxon>Pseudomonadota</taxon>
        <taxon>Alphaproteobacteria</taxon>
        <taxon>Hyphomicrobiales</taxon>
        <taxon>Rhizobiaceae</taxon>
        <taxon>Rhizobium/Agrobacterium group</taxon>
        <taxon>Rhizobium</taxon>
    </lineage>
</organism>
<dbReference type="PANTHER" id="PTHR34631:SF3">
    <property type="entry name" value="ISSOD12 TRANSPOSASE TNPA_ISSOD12"/>
    <property type="match status" value="1"/>
</dbReference>
<dbReference type="Proteomes" id="UP000092691">
    <property type="component" value="Plasmid unnamed1"/>
</dbReference>
<dbReference type="OrthoDB" id="8451553at2"/>
<reference evidence="2 3" key="1">
    <citation type="submission" date="2016-06" db="EMBL/GenBank/DDBJ databases">
        <title>Microsymbionts genomes from the relict species Vavilovia formosa.</title>
        <authorList>
            <person name="Chirak E."/>
            <person name="Kimeklis A."/>
            <person name="Andronov E."/>
        </authorList>
    </citation>
    <scope>NUCLEOTIDE SEQUENCE [LARGE SCALE GENOMIC DNA]</scope>
    <source>
        <strain evidence="2 3">Vaf10</strain>
        <plasmid evidence="3">Plasmid unnamed1</plasmid>
    </source>
</reference>
<dbReference type="PANTHER" id="PTHR34631">
    <property type="match status" value="1"/>
</dbReference>
<sequence>MPHKHNAARRHHIGKMKFKVTNWAEYEAALRRRGSLTVWMTPEALIGWAAPRRRTRGGQPLYSDLAIETTLMLGMVFGLRLRQSKGLLSSVLDMMGLDLPVPDHTTLSRRARTWKPLSKSNDRQPVADGPVHVLIDSTGLKVYGAGQWLEEKHGVKSRRSWRKLHLAVDADSGEIIAHRLTDQETGDASQLEPLLDQIDDEIDQFTADGAYDGDPSYDAVLRHSPGARVVIPPRSNAVERPNAPASCQRDDHIAFMQIDGRLKWQTSTGYGKRALIETAMGRYKGIIGPRLHARSFRSQQTEAAIGVTILNRMLACGRPKSVRCEAPTAATK</sequence>
<feature type="domain" description="Transposase DDE" evidence="1">
    <location>
        <begin position="32"/>
        <end position="144"/>
    </location>
</feature>
<dbReference type="InterPro" id="IPR053172">
    <property type="entry name" value="Tn903_transposase"/>
</dbReference>
<dbReference type="RefSeq" id="WP_065282964.1">
    <property type="nucleotide sequence ID" value="NZ_CP016287.1"/>
</dbReference>
<dbReference type="AlphaFoldDB" id="A0A1B1CHR4"/>
<evidence type="ECO:0000313" key="2">
    <source>
        <dbReference type="EMBL" id="ANP89315.1"/>
    </source>
</evidence>
<dbReference type="EMBL" id="CP016287">
    <property type="protein sequence ID" value="ANP89315.1"/>
    <property type="molecule type" value="Genomic_DNA"/>
</dbReference>
<name>A0A1B1CHR4_RHILE</name>
<proteinExistence type="predicted"/>
<geneLocation type="plasmid" evidence="2 3">
    <name>unnamed1</name>
</geneLocation>
<evidence type="ECO:0000313" key="3">
    <source>
        <dbReference type="Proteomes" id="UP000092691"/>
    </source>
</evidence>
<dbReference type="InterPro" id="IPR025668">
    <property type="entry name" value="Tnp_DDE_dom"/>
</dbReference>
<keyword evidence="2" id="KW-0614">Plasmid</keyword>
<gene>
    <name evidence="2" type="ORF">BA011_26460</name>
</gene>